<feature type="transmembrane region" description="Helical" evidence="1">
    <location>
        <begin position="65"/>
        <end position="94"/>
    </location>
</feature>
<accession>A0A4Q5BSE2</accession>
<dbReference type="RefSeq" id="WP_050973862.1">
    <property type="nucleotide sequence ID" value="NZ_CP134147.1"/>
</dbReference>
<reference evidence="2 3" key="1">
    <citation type="journal article" date="2019" name="Nat. Med.">
        <title>A library of human gut bacterial isolates paired with longitudinal multiomics data enables mechanistic microbiome research.</title>
        <authorList>
            <person name="Poyet M."/>
            <person name="Groussin M."/>
            <person name="Gibbons S.M."/>
            <person name="Avila-Pacheco J."/>
            <person name="Jiang X."/>
            <person name="Kearney S.M."/>
            <person name="Perrotta A.R."/>
            <person name="Berdy B."/>
            <person name="Zhao S."/>
            <person name="Lieberman T.D."/>
            <person name="Swanson P.K."/>
            <person name="Smith M."/>
            <person name="Roesemann S."/>
            <person name="Alexander J.E."/>
            <person name="Rich S.A."/>
            <person name="Livny J."/>
            <person name="Vlamakis H."/>
            <person name="Clish C."/>
            <person name="Bullock K."/>
            <person name="Deik A."/>
            <person name="Scott J."/>
            <person name="Pierce K.A."/>
            <person name="Xavier R.J."/>
            <person name="Alm E.J."/>
        </authorList>
    </citation>
    <scope>NUCLEOTIDE SEQUENCE [LARGE SCALE GENOMIC DNA]</scope>
    <source>
        <strain evidence="2 3">BIOML-A1</strain>
    </source>
</reference>
<keyword evidence="1" id="KW-0472">Membrane</keyword>
<dbReference type="EMBL" id="WMZJ01000003">
    <property type="protein sequence ID" value="MTS54339.1"/>
    <property type="molecule type" value="Genomic_DNA"/>
</dbReference>
<dbReference type="Proteomes" id="UP000441330">
    <property type="component" value="Unassembled WGS sequence"/>
</dbReference>
<evidence type="ECO:0000256" key="1">
    <source>
        <dbReference type="SAM" id="Phobius"/>
    </source>
</evidence>
<feature type="transmembrane region" description="Helical" evidence="1">
    <location>
        <begin position="18"/>
        <end position="35"/>
    </location>
</feature>
<evidence type="ECO:0008006" key="4">
    <source>
        <dbReference type="Google" id="ProtNLM"/>
    </source>
</evidence>
<gene>
    <name evidence="2" type="ORF">GMC94_05535</name>
</gene>
<evidence type="ECO:0000313" key="2">
    <source>
        <dbReference type="EMBL" id="MTS54339.1"/>
    </source>
</evidence>
<proteinExistence type="predicted"/>
<sequence>MSYATGIVSSHFMNHTAQLFYGLIVIVSTVANWFLHKVIDKPNIDQKELLEANAQYRKLLIPDQIIKGVGLILSLILYPPIMMYSVLIAAFYIITLKTLSEKRVNN</sequence>
<comment type="caution">
    <text evidence="2">The sequence shown here is derived from an EMBL/GenBank/DDBJ whole genome shotgun (WGS) entry which is preliminary data.</text>
</comment>
<name>A0A4Q5BSE2_STRPA</name>
<protein>
    <recommendedName>
        <fullName evidence="4">DUF1211 domain-containing protein</fullName>
    </recommendedName>
</protein>
<keyword evidence="1" id="KW-1133">Transmembrane helix</keyword>
<evidence type="ECO:0000313" key="3">
    <source>
        <dbReference type="Proteomes" id="UP000441330"/>
    </source>
</evidence>
<dbReference type="AlphaFoldDB" id="A0A4Q5BSE2"/>
<organism evidence="2 3">
    <name type="scientific">Streptococcus parasanguinis</name>
    <dbReference type="NCBI Taxonomy" id="1318"/>
    <lineage>
        <taxon>Bacteria</taxon>
        <taxon>Bacillati</taxon>
        <taxon>Bacillota</taxon>
        <taxon>Bacilli</taxon>
        <taxon>Lactobacillales</taxon>
        <taxon>Streptococcaceae</taxon>
        <taxon>Streptococcus</taxon>
    </lineage>
</organism>
<keyword evidence="1" id="KW-0812">Transmembrane</keyword>